<feature type="domain" description="Recombinase" evidence="2">
    <location>
        <begin position="170"/>
        <end position="285"/>
    </location>
</feature>
<evidence type="ECO:0000313" key="4">
    <source>
        <dbReference type="Proteomes" id="UP000433104"/>
    </source>
</evidence>
<dbReference type="Proteomes" id="UP000433104">
    <property type="component" value="Unassembled WGS sequence"/>
</dbReference>
<dbReference type="Gene3D" id="3.40.50.1390">
    <property type="entry name" value="Resolvase, N-terminal catalytic domain"/>
    <property type="match status" value="1"/>
</dbReference>
<dbReference type="OrthoDB" id="7277848at2"/>
<dbReference type="GO" id="GO:0003677">
    <property type="term" value="F:DNA binding"/>
    <property type="evidence" value="ECO:0007669"/>
    <property type="project" value="InterPro"/>
</dbReference>
<keyword evidence="4" id="KW-1185">Reference proteome</keyword>
<dbReference type="AlphaFoldDB" id="A0A844ZJW4"/>
<gene>
    <name evidence="3" type="ORF">GRI38_08075</name>
</gene>
<dbReference type="Gene3D" id="3.90.1750.20">
    <property type="entry name" value="Putative Large Serine Recombinase, Chain B, Domain 2"/>
    <property type="match status" value="1"/>
</dbReference>
<dbReference type="PANTHER" id="PTHR30461">
    <property type="entry name" value="DNA-INVERTASE FROM LAMBDOID PROPHAGE"/>
    <property type="match status" value="1"/>
</dbReference>
<evidence type="ECO:0000313" key="3">
    <source>
        <dbReference type="EMBL" id="MXO85989.1"/>
    </source>
</evidence>
<name>A0A844ZJW4_9SPHN</name>
<reference evidence="3 4" key="1">
    <citation type="submission" date="2019-12" db="EMBL/GenBank/DDBJ databases">
        <title>Genomic-based taxomic classification of the family Erythrobacteraceae.</title>
        <authorList>
            <person name="Xu L."/>
        </authorList>
    </citation>
    <scope>NUCLEOTIDE SEQUENCE [LARGE SCALE GENOMIC DNA]</scope>
    <source>
        <strain evidence="3 4">MCCC 1A09962</strain>
    </source>
</reference>
<dbReference type="InterPro" id="IPR038109">
    <property type="entry name" value="DNA_bind_recomb_sf"/>
</dbReference>
<dbReference type="PROSITE" id="PS51737">
    <property type="entry name" value="RECOMBINASE_DNA_BIND"/>
    <property type="match status" value="1"/>
</dbReference>
<organism evidence="3 4">
    <name type="scientific">Parapontixanthobacter aurantiacus</name>
    <dbReference type="NCBI Taxonomy" id="1463599"/>
    <lineage>
        <taxon>Bacteria</taxon>
        <taxon>Pseudomonadati</taxon>
        <taxon>Pseudomonadota</taxon>
        <taxon>Alphaproteobacteria</taxon>
        <taxon>Sphingomonadales</taxon>
        <taxon>Erythrobacteraceae</taxon>
        <taxon>Parapontixanthobacter</taxon>
    </lineage>
</organism>
<dbReference type="InterPro" id="IPR006119">
    <property type="entry name" value="Resolv_N"/>
</dbReference>
<dbReference type="PROSITE" id="PS51736">
    <property type="entry name" value="RECOMBINASES_3"/>
    <property type="match status" value="1"/>
</dbReference>
<dbReference type="SUPFAM" id="SSF53041">
    <property type="entry name" value="Resolvase-like"/>
    <property type="match status" value="1"/>
</dbReference>
<proteinExistence type="predicted"/>
<evidence type="ECO:0000259" key="1">
    <source>
        <dbReference type="PROSITE" id="PS51736"/>
    </source>
</evidence>
<feature type="domain" description="Resolvase/invertase-type recombinase catalytic" evidence="1">
    <location>
        <begin position="10"/>
        <end position="162"/>
    </location>
</feature>
<dbReference type="SUPFAM" id="SSF109709">
    <property type="entry name" value="KorB DNA-binding domain-like"/>
    <property type="match status" value="1"/>
</dbReference>
<protein>
    <submittedName>
        <fullName evidence="3">Recombinase family protein</fullName>
    </submittedName>
</protein>
<dbReference type="InterPro" id="IPR011109">
    <property type="entry name" value="DNA_bind_recombinase_dom"/>
</dbReference>
<sequence length="567" mass="63470">MGNDPSGKVRCAIYTRKSSEDGLAQDFNSLDAQREACAAYVASQASEGWELLSAHYDDGGVSGGTLERPSLQRLLSDVAKNRIDIVVVYKVDRLTRSLLDFAKLVEIFDAANVSFVSVTQAFNTTSSMGRLTLNMLLSFAQFEREITAERIRDKIAASKAKGMWMGGIAPLGYEPDGNNSLRIVEGHARLIRDIYRRYLSLKAVRLVFDELSAEGVTAPLRIKKDGGTIGGRSFTRGQLYQILKNPIYCGKIRHKKAIYEGRHQAIIDSDVWNNVQSILAENTRGQSANRKASSRFLGGLLFDESGEPWIPVHTSKPNSRRYRSVEKRFYYYVKRSVHFQKTGQRKSGKMPSRLPADELEQLVKKTVSQFLSDPIAVLSEVGLPLDCTSIERVRQSSEVLCNSLSNPEHYKLIRRVIIHLEHLEIILSLSVLSLLIGLGTNCNGRTTTSLTNDMRLVRNSNSLRLIDKRGEVMVSKVDPVLLNLLAQARVWWRQLEKGQMDIATLARKEKVTASYITRVVRLSFLSPKIIEKMLKGEQPSQMNGVTILAKGAIPMSWNDQEAIHSIA</sequence>
<dbReference type="RefSeq" id="WP_160682322.1">
    <property type="nucleotide sequence ID" value="NZ_WTYW01000001.1"/>
</dbReference>
<dbReference type="InterPro" id="IPR036162">
    <property type="entry name" value="Resolvase-like_N_sf"/>
</dbReference>
<accession>A0A844ZJW4</accession>
<dbReference type="InterPro" id="IPR050639">
    <property type="entry name" value="SSR_resolvase"/>
</dbReference>
<dbReference type="EMBL" id="WTYW01000001">
    <property type="protein sequence ID" value="MXO85989.1"/>
    <property type="molecule type" value="Genomic_DNA"/>
</dbReference>
<evidence type="ECO:0000259" key="2">
    <source>
        <dbReference type="PROSITE" id="PS51737"/>
    </source>
</evidence>
<dbReference type="GO" id="GO:0000150">
    <property type="term" value="F:DNA strand exchange activity"/>
    <property type="evidence" value="ECO:0007669"/>
    <property type="project" value="InterPro"/>
</dbReference>
<dbReference type="Pfam" id="PF07508">
    <property type="entry name" value="Recombinase"/>
    <property type="match status" value="1"/>
</dbReference>
<dbReference type="PANTHER" id="PTHR30461:SF23">
    <property type="entry name" value="DNA RECOMBINASE-RELATED"/>
    <property type="match status" value="1"/>
</dbReference>
<comment type="caution">
    <text evidence="3">The sequence shown here is derived from an EMBL/GenBank/DDBJ whole genome shotgun (WGS) entry which is preliminary data.</text>
</comment>
<dbReference type="CDD" id="cd00338">
    <property type="entry name" value="Ser_Recombinase"/>
    <property type="match status" value="1"/>
</dbReference>
<dbReference type="SMART" id="SM00857">
    <property type="entry name" value="Resolvase"/>
    <property type="match status" value="1"/>
</dbReference>
<dbReference type="Pfam" id="PF00239">
    <property type="entry name" value="Resolvase"/>
    <property type="match status" value="1"/>
</dbReference>